<gene>
    <name evidence="2" type="ORF">K452DRAFT_261128</name>
</gene>
<proteinExistence type="predicted"/>
<dbReference type="GeneID" id="54296062"/>
<organism evidence="2 3">
    <name type="scientific">Aplosporella prunicola CBS 121167</name>
    <dbReference type="NCBI Taxonomy" id="1176127"/>
    <lineage>
        <taxon>Eukaryota</taxon>
        <taxon>Fungi</taxon>
        <taxon>Dikarya</taxon>
        <taxon>Ascomycota</taxon>
        <taxon>Pezizomycotina</taxon>
        <taxon>Dothideomycetes</taxon>
        <taxon>Dothideomycetes incertae sedis</taxon>
        <taxon>Botryosphaeriales</taxon>
        <taxon>Aplosporellaceae</taxon>
        <taxon>Aplosporella</taxon>
    </lineage>
</organism>
<keyword evidence="3" id="KW-1185">Reference proteome</keyword>
<feature type="coiled-coil region" evidence="1">
    <location>
        <begin position="57"/>
        <end position="89"/>
    </location>
</feature>
<dbReference type="EMBL" id="ML995474">
    <property type="protein sequence ID" value="KAF2146998.1"/>
    <property type="molecule type" value="Genomic_DNA"/>
</dbReference>
<dbReference type="Proteomes" id="UP000799438">
    <property type="component" value="Unassembled WGS sequence"/>
</dbReference>
<evidence type="ECO:0000313" key="2">
    <source>
        <dbReference type="EMBL" id="KAF2146998.1"/>
    </source>
</evidence>
<dbReference type="RefSeq" id="XP_033402706.1">
    <property type="nucleotide sequence ID" value="XM_033538566.1"/>
</dbReference>
<evidence type="ECO:0000256" key="1">
    <source>
        <dbReference type="SAM" id="Coils"/>
    </source>
</evidence>
<dbReference type="AlphaFoldDB" id="A0A6A6BT79"/>
<reference evidence="2" key="1">
    <citation type="journal article" date="2020" name="Stud. Mycol.">
        <title>101 Dothideomycetes genomes: a test case for predicting lifestyles and emergence of pathogens.</title>
        <authorList>
            <person name="Haridas S."/>
            <person name="Albert R."/>
            <person name="Binder M."/>
            <person name="Bloem J."/>
            <person name="Labutti K."/>
            <person name="Salamov A."/>
            <person name="Andreopoulos B."/>
            <person name="Baker S."/>
            <person name="Barry K."/>
            <person name="Bills G."/>
            <person name="Bluhm B."/>
            <person name="Cannon C."/>
            <person name="Castanera R."/>
            <person name="Culley D."/>
            <person name="Daum C."/>
            <person name="Ezra D."/>
            <person name="Gonzalez J."/>
            <person name="Henrissat B."/>
            <person name="Kuo A."/>
            <person name="Liang C."/>
            <person name="Lipzen A."/>
            <person name="Lutzoni F."/>
            <person name="Magnuson J."/>
            <person name="Mondo S."/>
            <person name="Nolan M."/>
            <person name="Ohm R."/>
            <person name="Pangilinan J."/>
            <person name="Park H.-J."/>
            <person name="Ramirez L."/>
            <person name="Alfaro M."/>
            <person name="Sun H."/>
            <person name="Tritt A."/>
            <person name="Yoshinaga Y."/>
            <person name="Zwiers L.-H."/>
            <person name="Turgeon B."/>
            <person name="Goodwin S."/>
            <person name="Spatafora J."/>
            <person name="Crous P."/>
            <person name="Grigoriev I."/>
        </authorList>
    </citation>
    <scope>NUCLEOTIDE SEQUENCE</scope>
    <source>
        <strain evidence="2">CBS 121167</strain>
    </source>
</reference>
<keyword evidence="1" id="KW-0175">Coiled coil</keyword>
<protein>
    <submittedName>
        <fullName evidence="2">Uncharacterized protein</fullName>
    </submittedName>
</protein>
<dbReference type="OrthoDB" id="3938867at2759"/>
<accession>A0A6A6BT79</accession>
<sequence>MGTRHLILVYYKGEYHIAQCGQWDGYPEGQGLVVLNFIRNPVNLAKLQAAIDNKRLYKPTEEQVEEIRRKNNELEYEMHEREYKRKQRQLETRYSAPTIICPTLSRDTGASILQIVADATEPVPIQLEVEFIADQLYCEWAYLIDLDARVLEVYSGNFSGFDQPQVQKSTHGRFPDWNVPDLVAKFTFDKMPEPHDKPVTEPVSVDA</sequence>
<name>A0A6A6BT79_9PEZI</name>
<evidence type="ECO:0000313" key="3">
    <source>
        <dbReference type="Proteomes" id="UP000799438"/>
    </source>
</evidence>